<feature type="compositionally biased region" description="Acidic residues" evidence="2">
    <location>
        <begin position="547"/>
        <end position="558"/>
    </location>
</feature>
<evidence type="ECO:0000256" key="2">
    <source>
        <dbReference type="SAM" id="MobiDB-lite"/>
    </source>
</evidence>
<dbReference type="InterPro" id="IPR027417">
    <property type="entry name" value="P-loop_NTPase"/>
</dbReference>
<dbReference type="PANTHER" id="PTHR47396:SF1">
    <property type="entry name" value="ATP-DEPENDENT HELICASE IRC3-RELATED"/>
    <property type="match status" value="1"/>
</dbReference>
<keyword evidence="5" id="KW-0378">Hydrolase</keyword>
<dbReference type="AlphaFoldDB" id="A0A917XLK1"/>
<dbReference type="GO" id="GO:0005524">
    <property type="term" value="F:ATP binding"/>
    <property type="evidence" value="ECO:0007669"/>
    <property type="project" value="UniProtKB-KW"/>
</dbReference>
<keyword evidence="5" id="KW-0540">Nuclease</keyword>
<dbReference type="GO" id="GO:0009307">
    <property type="term" value="P:DNA restriction-modification system"/>
    <property type="evidence" value="ECO:0007669"/>
    <property type="project" value="UniProtKB-KW"/>
</dbReference>
<dbReference type="GO" id="GO:0009035">
    <property type="term" value="F:type I site-specific deoxyribonuclease activity"/>
    <property type="evidence" value="ECO:0007669"/>
    <property type="project" value="UniProtKB-EC"/>
</dbReference>
<reference evidence="5" key="1">
    <citation type="journal article" date="2014" name="Int. J. Syst. Evol. Microbiol.">
        <title>Complete genome sequence of Corynebacterium casei LMG S-19264T (=DSM 44701T), isolated from a smear-ripened cheese.</title>
        <authorList>
            <consortium name="US DOE Joint Genome Institute (JGI-PGF)"/>
            <person name="Walter F."/>
            <person name="Albersmeier A."/>
            <person name="Kalinowski J."/>
            <person name="Ruckert C."/>
        </authorList>
    </citation>
    <scope>NUCLEOTIDE SEQUENCE</scope>
    <source>
        <strain evidence="5">CGMCC 4.7110</strain>
    </source>
</reference>
<name>A0A917XLK1_9ACTN</name>
<dbReference type="Pfam" id="PF04313">
    <property type="entry name" value="HSDR_N"/>
    <property type="match status" value="1"/>
</dbReference>
<gene>
    <name evidence="5" type="ORF">GCM10011578_078680</name>
</gene>
<organism evidence="5 6">
    <name type="scientific">Streptomyces fuscichromogenes</name>
    <dbReference type="NCBI Taxonomy" id="1324013"/>
    <lineage>
        <taxon>Bacteria</taxon>
        <taxon>Bacillati</taxon>
        <taxon>Actinomycetota</taxon>
        <taxon>Actinomycetes</taxon>
        <taxon>Kitasatosporales</taxon>
        <taxon>Streptomycetaceae</taxon>
        <taxon>Streptomyces</taxon>
    </lineage>
</organism>
<evidence type="ECO:0000256" key="1">
    <source>
        <dbReference type="SAM" id="Coils"/>
    </source>
</evidence>
<evidence type="ECO:0000313" key="6">
    <source>
        <dbReference type="Proteomes" id="UP000653411"/>
    </source>
</evidence>
<dbReference type="EMBL" id="BMML01000024">
    <property type="protein sequence ID" value="GGN35986.1"/>
    <property type="molecule type" value="Genomic_DNA"/>
</dbReference>
<dbReference type="RefSeq" id="WP_229713623.1">
    <property type="nucleotide sequence ID" value="NZ_BMML01000024.1"/>
</dbReference>
<dbReference type="InterPro" id="IPR006935">
    <property type="entry name" value="Helicase/UvrB_N"/>
</dbReference>
<dbReference type="SMART" id="SM00487">
    <property type="entry name" value="DEXDc"/>
    <property type="match status" value="1"/>
</dbReference>
<proteinExistence type="predicted"/>
<dbReference type="PROSITE" id="PS51192">
    <property type="entry name" value="HELICASE_ATP_BIND_1"/>
    <property type="match status" value="1"/>
</dbReference>
<keyword evidence="1" id="KW-0175">Coiled coil</keyword>
<sequence>MDGQNMDDRLRQLAKASPNFGRLYSYQPLLAIYGSQAELTVFTNPNAAYVSAGQFGEVLAEEFVTRTGTRVQGTTQFDRLNALTRAGVLVGWSREAFDKLRRGRNHAAHNHLFDTTKALEALELCWQLGDHFDRVFGGKRTVSAFVPPTLVADAQPVDPEEIAELQEALDGHRRALAESRVKLSETSDRLEAERRARAEAEELIASAQRAKSAYAAQIEDLRAQVAELRTAHQQRYDRERVQPRRIASAAREAIVERAQSPAPLNEVQARKKIDAMLRKSGWLIQSKAEANPLAGKGVAIEEFTLATGRADYVLYVDGKIVGVIEAKREGTALSGALAQNERYAAGVLKEHAMAVWRRDEPFAFRYASTGAETYFLNRVDPHARSREVFTFHRPETIAAWMKRADEEPDVPTFRAALRTSMPLLETHGLRMAQVDAITGLEGSLATDRPRALIQMATGAGKTFTAVTETYRLLRHAGARRVLFLVDRNNLGRQAHAEFDKYRTPDENRKLTDLYNVDMLGRSGLQDTSAVVISTIQRMYALLKGEELQDGQDGQDGDEPEPKETPEEASAEAAAQEGETRPNASNLDETYTADEPITVEYNADVPIESFDVIVIDECHRSIYGLWRGVLDYFDAHLVGLTATPTRQTQGFFDHNMVAQYTYEQAVADGVNVDFDIVRLNTTIREDGGAKIEKGTTVRIRDRQTRAQRYEQLDEDFEYTVAQLGRSVINPDEIRAVLSTYRNNWKRWFPGRAELPKTLVFAASDDHAEEVLKQVKEVFGRGDEFAKKITYRSRQNGDDPDELINDLRNSHRLRVAVTVDMIATGTDVKALECVIFLRSIKSPVLFEQMKGRGARSIDADELKAVTPEAAPDLAKDHFVMIDAVGVTDSPLVDARPLIPAGEKGISLAKLMDKAGTQSLTADEAETLARRLARIDRQLDTEDRKLLSQTSGGMSLAGIARRITDAVDVDTQDQARHDGGPELAKKLVQDAVAPLTTRPELRKLILEIRHQQDLTYDETTEVRVTDIREIPRTERATKELAEWNSLLTKEQRDKNVAIRVALGSGARVSPREARDALKELAGRIRATNRAWTTGVLWDHYEQLGRAASSPGKEAGLGDLVRLIRFELGADDELRPYRTVVEERFEGWLLRQEQAGVEFTDDQLWWLERIKDAIAVDVGIEPGDFGVAPFTERGGGRGFMQAFGDKDAALELLDELNRELG</sequence>
<dbReference type="SUPFAM" id="SSF52540">
    <property type="entry name" value="P-loop containing nucleoside triphosphate hydrolases"/>
    <property type="match status" value="1"/>
</dbReference>
<accession>A0A917XLK1</accession>
<dbReference type="Gene3D" id="3.90.1570.30">
    <property type="match status" value="1"/>
</dbReference>
<evidence type="ECO:0000313" key="5">
    <source>
        <dbReference type="EMBL" id="GGN35986.1"/>
    </source>
</evidence>
<dbReference type="InterPro" id="IPR001650">
    <property type="entry name" value="Helicase_C-like"/>
</dbReference>
<feature type="domain" description="Helicase ATP-binding" evidence="3">
    <location>
        <begin position="442"/>
        <end position="661"/>
    </location>
</feature>
<dbReference type="InterPro" id="IPR013670">
    <property type="entry name" value="EcoEI_R_C_dom"/>
</dbReference>
<dbReference type="PROSITE" id="PS51194">
    <property type="entry name" value="HELICASE_CTER"/>
    <property type="match status" value="1"/>
</dbReference>
<protein>
    <submittedName>
        <fullName evidence="5">Type III restriction endonuclease subunit R</fullName>
    </submittedName>
</protein>
<keyword evidence="6" id="KW-1185">Reference proteome</keyword>
<dbReference type="InterPro" id="IPR007409">
    <property type="entry name" value="Restrct_endonuc_type1_HsdR_N"/>
</dbReference>
<feature type="coiled-coil region" evidence="1">
    <location>
        <begin position="162"/>
        <end position="231"/>
    </location>
</feature>
<dbReference type="Pfam" id="PF00271">
    <property type="entry name" value="Helicase_C"/>
    <property type="match status" value="1"/>
</dbReference>
<dbReference type="Proteomes" id="UP000653411">
    <property type="component" value="Unassembled WGS sequence"/>
</dbReference>
<evidence type="ECO:0000259" key="4">
    <source>
        <dbReference type="PROSITE" id="PS51194"/>
    </source>
</evidence>
<dbReference type="PANTHER" id="PTHR47396">
    <property type="entry name" value="TYPE I RESTRICTION ENZYME ECOKI R PROTEIN"/>
    <property type="match status" value="1"/>
</dbReference>
<feature type="region of interest" description="Disordered" evidence="2">
    <location>
        <begin position="546"/>
        <end position="589"/>
    </location>
</feature>
<reference evidence="5" key="2">
    <citation type="submission" date="2020-09" db="EMBL/GenBank/DDBJ databases">
        <authorList>
            <person name="Sun Q."/>
            <person name="Zhou Y."/>
        </authorList>
    </citation>
    <scope>NUCLEOTIDE SEQUENCE</scope>
    <source>
        <strain evidence="5">CGMCC 4.7110</strain>
    </source>
</reference>
<feature type="domain" description="Helicase C-terminal" evidence="4">
    <location>
        <begin position="731"/>
        <end position="895"/>
    </location>
</feature>
<dbReference type="GO" id="GO:0003677">
    <property type="term" value="F:DNA binding"/>
    <property type="evidence" value="ECO:0007669"/>
    <property type="project" value="UniProtKB-KW"/>
</dbReference>
<dbReference type="GO" id="GO:0005829">
    <property type="term" value="C:cytosol"/>
    <property type="evidence" value="ECO:0007669"/>
    <property type="project" value="TreeGrafter"/>
</dbReference>
<dbReference type="InterPro" id="IPR014001">
    <property type="entry name" value="Helicase_ATP-bd"/>
</dbReference>
<comment type="caution">
    <text evidence="5">The sequence shown here is derived from an EMBL/GenBank/DDBJ whole genome shotgun (WGS) entry which is preliminary data.</text>
</comment>
<dbReference type="Pfam" id="PF08463">
    <property type="entry name" value="EcoEI_R_C"/>
    <property type="match status" value="1"/>
</dbReference>
<dbReference type="Gene3D" id="3.40.50.300">
    <property type="entry name" value="P-loop containing nucleotide triphosphate hydrolases"/>
    <property type="match status" value="2"/>
</dbReference>
<dbReference type="InterPro" id="IPR050742">
    <property type="entry name" value="Helicase_Restrict-Modif_Enz"/>
</dbReference>
<dbReference type="Pfam" id="PF04851">
    <property type="entry name" value="ResIII"/>
    <property type="match status" value="1"/>
</dbReference>
<keyword evidence="5" id="KW-0255">Endonuclease</keyword>
<evidence type="ECO:0000259" key="3">
    <source>
        <dbReference type="PROSITE" id="PS51192"/>
    </source>
</evidence>